<keyword evidence="2" id="KW-1185">Reference proteome</keyword>
<gene>
    <name evidence="1" type="ORF">V6N11_006724</name>
</gene>
<evidence type="ECO:0000313" key="1">
    <source>
        <dbReference type="EMBL" id="KAK9015625.1"/>
    </source>
</evidence>
<dbReference type="Proteomes" id="UP001396334">
    <property type="component" value="Unassembled WGS sequence"/>
</dbReference>
<comment type="caution">
    <text evidence="1">The sequence shown here is derived from an EMBL/GenBank/DDBJ whole genome shotgun (WGS) entry which is preliminary data.</text>
</comment>
<dbReference type="EMBL" id="JBBPBN010000021">
    <property type="protein sequence ID" value="KAK9015625.1"/>
    <property type="molecule type" value="Genomic_DNA"/>
</dbReference>
<proteinExistence type="predicted"/>
<name>A0ABR2RRP4_9ROSI</name>
<reference evidence="1 2" key="1">
    <citation type="journal article" date="2024" name="G3 (Bethesda)">
        <title>Genome assembly of Hibiscus sabdariffa L. provides insights into metabolisms of medicinal natural products.</title>
        <authorList>
            <person name="Kim T."/>
        </authorList>
    </citation>
    <scope>NUCLEOTIDE SEQUENCE [LARGE SCALE GENOMIC DNA]</scope>
    <source>
        <strain evidence="1">TK-2024</strain>
        <tissue evidence="1">Old leaves</tissue>
    </source>
</reference>
<organism evidence="1 2">
    <name type="scientific">Hibiscus sabdariffa</name>
    <name type="common">roselle</name>
    <dbReference type="NCBI Taxonomy" id="183260"/>
    <lineage>
        <taxon>Eukaryota</taxon>
        <taxon>Viridiplantae</taxon>
        <taxon>Streptophyta</taxon>
        <taxon>Embryophyta</taxon>
        <taxon>Tracheophyta</taxon>
        <taxon>Spermatophyta</taxon>
        <taxon>Magnoliopsida</taxon>
        <taxon>eudicotyledons</taxon>
        <taxon>Gunneridae</taxon>
        <taxon>Pentapetalae</taxon>
        <taxon>rosids</taxon>
        <taxon>malvids</taxon>
        <taxon>Malvales</taxon>
        <taxon>Malvaceae</taxon>
        <taxon>Malvoideae</taxon>
        <taxon>Hibiscus</taxon>
    </lineage>
</organism>
<protein>
    <submittedName>
        <fullName evidence="1">Uncharacterized protein</fullName>
    </submittedName>
</protein>
<sequence>MPAVINHDDNDDAESCSCEYDTTSDLLHMVIELNYSLDDDANVGDDDEEDGEVVDQEVRLYKKCRYDPCINGRVAKESKKSSVDSTETMNEMEKNSQFAYHLYMLIRLPVWNKVHDNLPRNPLHHLFSRQNSDSCRLNNFFGLE</sequence>
<accession>A0ABR2RRP4</accession>
<evidence type="ECO:0000313" key="2">
    <source>
        <dbReference type="Proteomes" id="UP001396334"/>
    </source>
</evidence>